<dbReference type="EMBL" id="RBZM01000007">
    <property type="protein sequence ID" value="RKP51721.1"/>
    <property type="molecule type" value="Genomic_DNA"/>
</dbReference>
<gene>
    <name evidence="9" type="ORF">D7Z26_17435</name>
</gene>
<dbReference type="InterPro" id="IPR051393">
    <property type="entry name" value="ABC_transporter_permease"/>
</dbReference>
<reference evidence="9 10" key="1">
    <citation type="submission" date="2018-10" db="EMBL/GenBank/DDBJ databases">
        <title>Cohnella sp. M2MS4P-1, whole genome shotgun sequence.</title>
        <authorList>
            <person name="Tuo L."/>
        </authorList>
    </citation>
    <scope>NUCLEOTIDE SEQUENCE [LARGE SCALE GENOMIC DNA]</scope>
    <source>
        <strain evidence="9 10">M2MS4P-1</strain>
    </source>
</reference>
<dbReference type="AlphaFoldDB" id="A0A494XPT9"/>
<feature type="domain" description="ABC transmembrane type-1" evidence="8">
    <location>
        <begin position="77"/>
        <end position="289"/>
    </location>
</feature>
<organism evidence="9 10">
    <name type="scientific">Cohnella endophytica</name>
    <dbReference type="NCBI Taxonomy" id="2419778"/>
    <lineage>
        <taxon>Bacteria</taxon>
        <taxon>Bacillati</taxon>
        <taxon>Bacillota</taxon>
        <taxon>Bacilli</taxon>
        <taxon>Bacillales</taxon>
        <taxon>Paenibacillaceae</taxon>
        <taxon>Cohnella</taxon>
    </lineage>
</organism>
<dbReference type="CDD" id="cd06261">
    <property type="entry name" value="TM_PBP2"/>
    <property type="match status" value="1"/>
</dbReference>
<evidence type="ECO:0000256" key="4">
    <source>
        <dbReference type="ARBA" id="ARBA00022692"/>
    </source>
</evidence>
<feature type="transmembrane region" description="Helical" evidence="7">
    <location>
        <begin position="21"/>
        <end position="45"/>
    </location>
</feature>
<accession>A0A494XPT9</accession>
<sequence>MEAAPGVRPRKRKWKKALLPWMFLLPALLMTMFVVMGPTVGTLALSLTDWDGIRPPHFIGADNYKSLMKDPNFFAALENNFRWMALFCTIPVVFGLIVASVVSKAGKGQMFYRSAFFLPQIVSTVVSAKIWAWIYNPFFGINTVLQQWGIQNVPLWLGNPKIALYSVALVDGWRYWGFLMVLFLSALHQTDRALEEAAKVDGASRIRIFWHVMLPQLRPTISLILMMTMIWSFAAFDYVFVMTNGGPGNATELIGTYMYKQALQNQMPGYASTIALAMALLSGIIMALFGILRKRGWDV</sequence>
<dbReference type="SUPFAM" id="SSF161098">
    <property type="entry name" value="MetI-like"/>
    <property type="match status" value="1"/>
</dbReference>
<evidence type="ECO:0000313" key="10">
    <source>
        <dbReference type="Proteomes" id="UP000282076"/>
    </source>
</evidence>
<keyword evidence="10" id="KW-1185">Reference proteome</keyword>
<protein>
    <submittedName>
        <fullName evidence="9">Sugar ABC transporter permease</fullName>
    </submittedName>
</protein>
<evidence type="ECO:0000256" key="5">
    <source>
        <dbReference type="ARBA" id="ARBA00022989"/>
    </source>
</evidence>
<dbReference type="PANTHER" id="PTHR30193">
    <property type="entry name" value="ABC TRANSPORTER PERMEASE PROTEIN"/>
    <property type="match status" value="1"/>
</dbReference>
<dbReference type="PROSITE" id="PS50928">
    <property type="entry name" value="ABC_TM1"/>
    <property type="match status" value="1"/>
</dbReference>
<evidence type="ECO:0000256" key="6">
    <source>
        <dbReference type="ARBA" id="ARBA00023136"/>
    </source>
</evidence>
<evidence type="ECO:0000256" key="3">
    <source>
        <dbReference type="ARBA" id="ARBA00022475"/>
    </source>
</evidence>
<name>A0A494XPT9_9BACL</name>
<comment type="caution">
    <text evidence="9">The sequence shown here is derived from an EMBL/GenBank/DDBJ whole genome shotgun (WGS) entry which is preliminary data.</text>
</comment>
<dbReference type="Gene3D" id="1.10.3720.10">
    <property type="entry name" value="MetI-like"/>
    <property type="match status" value="1"/>
</dbReference>
<evidence type="ECO:0000256" key="7">
    <source>
        <dbReference type="RuleBase" id="RU363032"/>
    </source>
</evidence>
<keyword evidence="4 7" id="KW-0812">Transmembrane</keyword>
<dbReference type="InterPro" id="IPR035906">
    <property type="entry name" value="MetI-like_sf"/>
</dbReference>
<feature type="transmembrane region" description="Helical" evidence="7">
    <location>
        <begin position="115"/>
        <end position="135"/>
    </location>
</feature>
<comment type="similarity">
    <text evidence="7">Belongs to the binding-protein-dependent transport system permease family.</text>
</comment>
<keyword evidence="3" id="KW-1003">Cell membrane</keyword>
<dbReference type="Proteomes" id="UP000282076">
    <property type="component" value="Unassembled WGS sequence"/>
</dbReference>
<keyword evidence="2 7" id="KW-0813">Transport</keyword>
<dbReference type="GO" id="GO:0055085">
    <property type="term" value="P:transmembrane transport"/>
    <property type="evidence" value="ECO:0007669"/>
    <property type="project" value="InterPro"/>
</dbReference>
<evidence type="ECO:0000256" key="1">
    <source>
        <dbReference type="ARBA" id="ARBA00004651"/>
    </source>
</evidence>
<feature type="transmembrane region" description="Helical" evidence="7">
    <location>
        <begin position="270"/>
        <end position="292"/>
    </location>
</feature>
<dbReference type="Pfam" id="PF00528">
    <property type="entry name" value="BPD_transp_1"/>
    <property type="match status" value="1"/>
</dbReference>
<comment type="subcellular location">
    <subcellularLocation>
        <location evidence="1 7">Cell membrane</location>
        <topology evidence="1 7">Multi-pass membrane protein</topology>
    </subcellularLocation>
</comment>
<feature type="transmembrane region" description="Helical" evidence="7">
    <location>
        <begin position="162"/>
        <end position="184"/>
    </location>
</feature>
<dbReference type="GO" id="GO:0005886">
    <property type="term" value="C:plasma membrane"/>
    <property type="evidence" value="ECO:0007669"/>
    <property type="project" value="UniProtKB-SubCell"/>
</dbReference>
<dbReference type="OrthoDB" id="152280at2"/>
<feature type="transmembrane region" description="Helical" evidence="7">
    <location>
        <begin position="221"/>
        <end position="241"/>
    </location>
</feature>
<keyword evidence="5 7" id="KW-1133">Transmembrane helix</keyword>
<evidence type="ECO:0000313" key="9">
    <source>
        <dbReference type="EMBL" id="RKP51721.1"/>
    </source>
</evidence>
<proteinExistence type="inferred from homology"/>
<evidence type="ECO:0000256" key="2">
    <source>
        <dbReference type="ARBA" id="ARBA00022448"/>
    </source>
</evidence>
<evidence type="ECO:0000259" key="8">
    <source>
        <dbReference type="PROSITE" id="PS50928"/>
    </source>
</evidence>
<keyword evidence="6 7" id="KW-0472">Membrane</keyword>
<feature type="transmembrane region" description="Helical" evidence="7">
    <location>
        <begin position="81"/>
        <end position="103"/>
    </location>
</feature>
<dbReference type="PANTHER" id="PTHR30193:SF37">
    <property type="entry name" value="INNER MEMBRANE ABC TRANSPORTER PERMEASE PROTEIN YCJO"/>
    <property type="match status" value="1"/>
</dbReference>
<dbReference type="InterPro" id="IPR000515">
    <property type="entry name" value="MetI-like"/>
</dbReference>